<organism evidence="1 2">
    <name type="scientific">Octopus sinensis</name>
    <name type="common">East Asian common octopus</name>
    <dbReference type="NCBI Taxonomy" id="2607531"/>
    <lineage>
        <taxon>Eukaryota</taxon>
        <taxon>Metazoa</taxon>
        <taxon>Spiralia</taxon>
        <taxon>Lophotrochozoa</taxon>
        <taxon>Mollusca</taxon>
        <taxon>Cephalopoda</taxon>
        <taxon>Coleoidea</taxon>
        <taxon>Octopodiformes</taxon>
        <taxon>Octopoda</taxon>
        <taxon>Incirrata</taxon>
        <taxon>Octopodidae</taxon>
        <taxon>Octopus</taxon>
    </lineage>
</organism>
<evidence type="ECO:0000313" key="2">
    <source>
        <dbReference type="RefSeq" id="XP_029641889.1"/>
    </source>
</evidence>
<proteinExistence type="predicted"/>
<keyword evidence="1" id="KW-1185">Reference proteome</keyword>
<dbReference type="RefSeq" id="XP_029641889.1">
    <property type="nucleotide sequence ID" value="XM_029786029.1"/>
</dbReference>
<dbReference type="Proteomes" id="UP000515154">
    <property type="component" value="Linkage group LG10"/>
</dbReference>
<dbReference type="AlphaFoldDB" id="A0A6P7SUH4"/>
<gene>
    <name evidence="2" type="primary">LOC115216564</name>
</gene>
<sequence>MVMVNRRVIIVKVALTLQISHDSAYQNIHEDLGFHKVCERCVPRELTAEHKRKRLDVCQHLLNRYNNEGEEFGGRIVTEHETWVHHYEAESIRQSIEGKHPGSPAMKKFKTVFCGKGHANPFYFILKKVYTGILPGKQVYDQQCKI</sequence>
<dbReference type="GO" id="GO:0003676">
    <property type="term" value="F:nucleic acid binding"/>
    <property type="evidence" value="ECO:0007669"/>
    <property type="project" value="InterPro"/>
</dbReference>
<name>A0A6P7SUH4_9MOLL</name>
<protein>
    <submittedName>
        <fullName evidence="2">Uncharacterized protein LOC115216564</fullName>
    </submittedName>
</protein>
<dbReference type="InterPro" id="IPR036397">
    <property type="entry name" value="RNaseH_sf"/>
</dbReference>
<evidence type="ECO:0000313" key="1">
    <source>
        <dbReference type="Proteomes" id="UP000515154"/>
    </source>
</evidence>
<dbReference type="Gene3D" id="3.30.420.10">
    <property type="entry name" value="Ribonuclease H-like superfamily/Ribonuclease H"/>
    <property type="match status" value="1"/>
</dbReference>
<dbReference type="PANTHER" id="PTHR46060:SF1">
    <property type="entry name" value="MARINER MOS1 TRANSPOSASE-LIKE PROTEIN"/>
    <property type="match status" value="1"/>
</dbReference>
<accession>A0A6P7SUH4</accession>
<dbReference type="InterPro" id="IPR052709">
    <property type="entry name" value="Transposase-MT_Hybrid"/>
</dbReference>
<dbReference type="KEGG" id="osn:115216564"/>
<dbReference type="PANTHER" id="PTHR46060">
    <property type="entry name" value="MARINER MOS1 TRANSPOSASE-LIKE PROTEIN"/>
    <property type="match status" value="1"/>
</dbReference>
<reference evidence="2" key="1">
    <citation type="submission" date="2025-08" db="UniProtKB">
        <authorList>
            <consortium name="RefSeq"/>
        </authorList>
    </citation>
    <scope>IDENTIFICATION</scope>
</reference>